<keyword evidence="5" id="KW-0256">Endoplasmic reticulum</keyword>
<keyword evidence="7" id="KW-1185">Reference proteome</keyword>
<feature type="transmembrane region" description="Helical" evidence="5">
    <location>
        <begin position="51"/>
        <end position="72"/>
    </location>
</feature>
<proteinExistence type="inferred from homology"/>
<keyword evidence="4 5" id="KW-0472">Membrane</keyword>
<dbReference type="InterPro" id="IPR007269">
    <property type="entry name" value="ICMT_MeTrfase"/>
</dbReference>
<accession>A0A409YDT7</accession>
<comment type="catalytic activity">
    <reaction evidence="5">
        <text>[protein]-C-terminal S-[(2E,6E)-farnesyl]-L-cysteine + S-adenosyl-L-methionine = [protein]-C-terminal S-[(2E,6E)-farnesyl]-L-cysteine methyl ester + S-adenosyl-L-homocysteine</text>
        <dbReference type="Rhea" id="RHEA:21672"/>
        <dbReference type="Rhea" id="RHEA-COMP:12125"/>
        <dbReference type="Rhea" id="RHEA-COMP:12126"/>
        <dbReference type="ChEBI" id="CHEBI:57856"/>
        <dbReference type="ChEBI" id="CHEBI:59789"/>
        <dbReference type="ChEBI" id="CHEBI:90510"/>
        <dbReference type="ChEBI" id="CHEBI:90511"/>
        <dbReference type="EC" id="2.1.1.100"/>
    </reaction>
</comment>
<keyword evidence="3 5" id="KW-1133">Transmembrane helix</keyword>
<dbReference type="GO" id="GO:0004671">
    <property type="term" value="F:protein C-terminal S-isoprenylcysteine carboxyl O-methyltransferase activity"/>
    <property type="evidence" value="ECO:0007669"/>
    <property type="project" value="UniProtKB-EC"/>
</dbReference>
<evidence type="ECO:0000256" key="5">
    <source>
        <dbReference type="RuleBase" id="RU362022"/>
    </source>
</evidence>
<organism evidence="6 7">
    <name type="scientific">Panaeolus cyanescens</name>
    <dbReference type="NCBI Taxonomy" id="181874"/>
    <lineage>
        <taxon>Eukaryota</taxon>
        <taxon>Fungi</taxon>
        <taxon>Dikarya</taxon>
        <taxon>Basidiomycota</taxon>
        <taxon>Agaricomycotina</taxon>
        <taxon>Agaricomycetes</taxon>
        <taxon>Agaricomycetidae</taxon>
        <taxon>Agaricales</taxon>
        <taxon>Agaricineae</taxon>
        <taxon>Galeropsidaceae</taxon>
        <taxon>Panaeolus</taxon>
    </lineage>
</organism>
<keyword evidence="5" id="KW-0489">Methyltransferase</keyword>
<feature type="transmembrane region" description="Helical" evidence="5">
    <location>
        <begin position="286"/>
        <end position="304"/>
    </location>
</feature>
<sequence>MDSEGSLKIVLCTLLSYLFFRGYNPPHPPLDEKHRDRRVKGLLTSARHQHAGAFIAYMQLALGIAEISLIIAKTYPSSRFSSIARTVFLFDHGDPTRLMLSNAHLAGGLMIILGGAIRVWAMNTLGTLFRFQIGIQEGHKLITTGPYRIVRHPSYLGVHLTHVGYIFWHLTPGSWIRESGIMSSTAGMVGVWVYTIWLAVMVITVTVTRMMQEDEMVKRSFGKEWDEWAARVRPRYQYIQLVLGLAEISLIITKTYPSSHFATLARSLFLFQSGDPSKMRLSTTQTIGGILITIGGLLRVWAMHTLGKLFSFQVGIQDEHKLVTKGPYRIVRHPSYMGMQLTHVGYLMWHLTRGSWVRESGVMTGAVGKTVVGLYVIFVVSAAYIITIGRMRQEDRMMQQQFGKAWEQWAARVRYRVMPGIY</sequence>
<dbReference type="Proteomes" id="UP000284842">
    <property type="component" value="Unassembled WGS sequence"/>
</dbReference>
<dbReference type="Gene3D" id="1.20.120.1630">
    <property type="match status" value="2"/>
</dbReference>
<comment type="subcellular location">
    <subcellularLocation>
        <location evidence="5">Endoplasmic reticulum membrane</location>
        <topology evidence="5">Multi-pass membrane protein</topology>
    </subcellularLocation>
    <subcellularLocation>
        <location evidence="1">Membrane</location>
        <topology evidence="1">Multi-pass membrane protein</topology>
    </subcellularLocation>
</comment>
<comment type="caution">
    <text evidence="6">The sequence shown here is derived from an EMBL/GenBank/DDBJ whole genome shotgun (WGS) entry which is preliminary data.</text>
</comment>
<gene>
    <name evidence="6" type="ORF">CVT24_006124</name>
</gene>
<dbReference type="OrthoDB" id="422086at2759"/>
<keyword evidence="5" id="KW-0949">S-adenosyl-L-methionine</keyword>
<protein>
    <recommendedName>
        <fullName evidence="5">Protein-S-isoprenylcysteine O-methyltransferase</fullName>
        <ecNumber evidence="5">2.1.1.100</ecNumber>
    </recommendedName>
</protein>
<dbReference type="GO" id="GO:0005789">
    <property type="term" value="C:endoplasmic reticulum membrane"/>
    <property type="evidence" value="ECO:0007669"/>
    <property type="project" value="UniProtKB-SubCell"/>
</dbReference>
<feature type="transmembrane region" description="Helical" evidence="5">
    <location>
        <begin position="372"/>
        <end position="389"/>
    </location>
</feature>
<evidence type="ECO:0000313" key="7">
    <source>
        <dbReference type="Proteomes" id="UP000284842"/>
    </source>
</evidence>
<dbReference type="PANTHER" id="PTHR12714:SF11">
    <property type="entry name" value="PROTEIN C-TERMINAL S-ISOPRENYLCYSTEINE CARBOXYL O-METHYLTRANSFERASE"/>
    <property type="match status" value="1"/>
</dbReference>
<dbReference type="Pfam" id="PF04140">
    <property type="entry name" value="ICMT"/>
    <property type="match status" value="2"/>
</dbReference>
<dbReference type="AlphaFoldDB" id="A0A409YDT7"/>
<dbReference type="PANTHER" id="PTHR12714">
    <property type="entry name" value="PROTEIN-S ISOPRENYLCYSTEINE O-METHYLTRANSFERASE"/>
    <property type="match status" value="1"/>
</dbReference>
<keyword evidence="5" id="KW-0808">Transferase</keyword>
<evidence type="ECO:0000256" key="2">
    <source>
        <dbReference type="ARBA" id="ARBA00022692"/>
    </source>
</evidence>
<dbReference type="EMBL" id="NHTK01001269">
    <property type="protein sequence ID" value="PPR01157.1"/>
    <property type="molecule type" value="Genomic_DNA"/>
</dbReference>
<feature type="transmembrane region" description="Helical" evidence="5">
    <location>
        <begin position="191"/>
        <end position="211"/>
    </location>
</feature>
<evidence type="ECO:0000256" key="4">
    <source>
        <dbReference type="ARBA" id="ARBA00023136"/>
    </source>
</evidence>
<dbReference type="GO" id="GO:0032259">
    <property type="term" value="P:methylation"/>
    <property type="evidence" value="ECO:0007669"/>
    <property type="project" value="UniProtKB-KW"/>
</dbReference>
<dbReference type="EC" id="2.1.1.100" evidence="5"/>
<evidence type="ECO:0000256" key="3">
    <source>
        <dbReference type="ARBA" id="ARBA00022989"/>
    </source>
</evidence>
<feature type="transmembrane region" description="Helical" evidence="5">
    <location>
        <begin position="154"/>
        <end position="171"/>
    </location>
</feature>
<evidence type="ECO:0000313" key="6">
    <source>
        <dbReference type="EMBL" id="PPR01157.1"/>
    </source>
</evidence>
<keyword evidence="2 5" id="KW-0812">Transmembrane</keyword>
<dbReference type="InParanoid" id="A0A409YDT7"/>
<reference evidence="6 7" key="1">
    <citation type="journal article" date="2018" name="Evol. Lett.">
        <title>Horizontal gene cluster transfer increased hallucinogenic mushroom diversity.</title>
        <authorList>
            <person name="Reynolds H.T."/>
            <person name="Vijayakumar V."/>
            <person name="Gluck-Thaler E."/>
            <person name="Korotkin H.B."/>
            <person name="Matheny P.B."/>
            <person name="Slot J.C."/>
        </authorList>
    </citation>
    <scope>NUCLEOTIDE SEQUENCE [LARGE SCALE GENOMIC DNA]</scope>
    <source>
        <strain evidence="6 7">2629</strain>
    </source>
</reference>
<dbReference type="STRING" id="181874.A0A409YDT7"/>
<evidence type="ECO:0000256" key="1">
    <source>
        <dbReference type="ARBA" id="ARBA00004141"/>
    </source>
</evidence>
<comment type="similarity">
    <text evidence="5">Belongs to the class VI-like SAM-binding methyltransferase superfamily. Isoprenylcysteine carboxyl methyltransferase family.</text>
</comment>
<name>A0A409YDT7_9AGAR</name>
<feature type="transmembrane region" description="Helical" evidence="5">
    <location>
        <begin position="103"/>
        <end position="121"/>
    </location>
</feature>